<dbReference type="InterPro" id="IPR050189">
    <property type="entry name" value="MFS_Efflux_Transporters"/>
</dbReference>
<comment type="subcellular location">
    <subcellularLocation>
        <location evidence="1">Cell membrane</location>
        <topology evidence="1">Multi-pass membrane protein</topology>
    </subcellularLocation>
</comment>
<evidence type="ECO:0000256" key="2">
    <source>
        <dbReference type="ARBA" id="ARBA00022475"/>
    </source>
</evidence>
<gene>
    <name evidence="8" type="ORF">SAMN05421642_1195</name>
</gene>
<dbReference type="InterPro" id="IPR020846">
    <property type="entry name" value="MFS_dom"/>
</dbReference>
<evidence type="ECO:0000313" key="9">
    <source>
        <dbReference type="Proteomes" id="UP000198327"/>
    </source>
</evidence>
<feature type="transmembrane region" description="Helical" evidence="6">
    <location>
        <begin position="284"/>
        <end position="303"/>
    </location>
</feature>
<dbReference type="Proteomes" id="UP000198327">
    <property type="component" value="Unassembled WGS sequence"/>
</dbReference>
<feature type="transmembrane region" description="Helical" evidence="6">
    <location>
        <begin position="309"/>
        <end position="330"/>
    </location>
</feature>
<feature type="transmembrane region" description="Helical" evidence="6">
    <location>
        <begin position="162"/>
        <end position="184"/>
    </location>
</feature>
<evidence type="ECO:0000256" key="6">
    <source>
        <dbReference type="SAM" id="Phobius"/>
    </source>
</evidence>
<feature type="transmembrane region" description="Helical" evidence="6">
    <location>
        <begin position="7"/>
        <end position="24"/>
    </location>
</feature>
<dbReference type="Gene3D" id="1.20.1250.20">
    <property type="entry name" value="MFS general substrate transporter like domains"/>
    <property type="match status" value="2"/>
</dbReference>
<keyword evidence="5 6" id="KW-0472">Membrane</keyword>
<evidence type="ECO:0000256" key="1">
    <source>
        <dbReference type="ARBA" id="ARBA00004651"/>
    </source>
</evidence>
<feature type="transmembrane region" description="Helical" evidence="6">
    <location>
        <begin position="378"/>
        <end position="399"/>
    </location>
</feature>
<proteinExistence type="predicted"/>
<accession>A0A239ML44</accession>
<evidence type="ECO:0000256" key="3">
    <source>
        <dbReference type="ARBA" id="ARBA00022692"/>
    </source>
</evidence>
<dbReference type="Pfam" id="PF07690">
    <property type="entry name" value="MFS_1"/>
    <property type="match status" value="1"/>
</dbReference>
<dbReference type="GO" id="GO:0005886">
    <property type="term" value="C:plasma membrane"/>
    <property type="evidence" value="ECO:0007669"/>
    <property type="project" value="UniProtKB-SubCell"/>
</dbReference>
<keyword evidence="9" id="KW-1185">Reference proteome</keyword>
<dbReference type="PANTHER" id="PTHR43124:SF3">
    <property type="entry name" value="CHLORAMPHENICOL EFFLUX PUMP RV0191"/>
    <property type="match status" value="1"/>
</dbReference>
<dbReference type="AlphaFoldDB" id="A0A239ML44"/>
<keyword evidence="4 6" id="KW-1133">Transmembrane helix</keyword>
<dbReference type="OrthoDB" id="4332123at2"/>
<feature type="transmembrane region" description="Helical" evidence="6">
    <location>
        <begin position="218"/>
        <end position="239"/>
    </location>
</feature>
<dbReference type="SUPFAM" id="SSF103473">
    <property type="entry name" value="MFS general substrate transporter"/>
    <property type="match status" value="1"/>
</dbReference>
<feature type="transmembrane region" description="Helical" evidence="6">
    <location>
        <begin position="44"/>
        <end position="64"/>
    </location>
</feature>
<dbReference type="RefSeq" id="WP_089251187.1">
    <property type="nucleotide sequence ID" value="NZ_FZOW01000019.1"/>
</dbReference>
<keyword evidence="3 6" id="KW-0812">Transmembrane</keyword>
<reference evidence="9" key="1">
    <citation type="submission" date="2017-06" db="EMBL/GenBank/DDBJ databases">
        <authorList>
            <person name="Varghese N."/>
            <person name="Submissions S."/>
        </authorList>
    </citation>
    <scope>NUCLEOTIDE SEQUENCE [LARGE SCALE GENOMIC DNA]</scope>
    <source>
        <strain evidence="9">JCM 23211</strain>
    </source>
</reference>
<dbReference type="InterPro" id="IPR036259">
    <property type="entry name" value="MFS_trans_sf"/>
</dbReference>
<evidence type="ECO:0000313" key="8">
    <source>
        <dbReference type="EMBL" id="SNT42983.1"/>
    </source>
</evidence>
<feature type="transmembrane region" description="Helical" evidence="6">
    <location>
        <begin position="351"/>
        <end position="372"/>
    </location>
</feature>
<evidence type="ECO:0000256" key="5">
    <source>
        <dbReference type="ARBA" id="ARBA00023136"/>
    </source>
</evidence>
<evidence type="ECO:0000259" key="7">
    <source>
        <dbReference type="PROSITE" id="PS50850"/>
    </source>
</evidence>
<feature type="transmembrane region" description="Helical" evidence="6">
    <location>
        <begin position="251"/>
        <end position="272"/>
    </location>
</feature>
<dbReference type="PANTHER" id="PTHR43124">
    <property type="entry name" value="PURINE EFFLUX PUMP PBUE"/>
    <property type="match status" value="1"/>
</dbReference>
<evidence type="ECO:0000256" key="4">
    <source>
        <dbReference type="ARBA" id="ARBA00022989"/>
    </source>
</evidence>
<keyword evidence="2" id="KW-1003">Cell membrane</keyword>
<protein>
    <submittedName>
        <fullName evidence="8">Nitrate/nitrite transporter NarK</fullName>
    </submittedName>
</protein>
<organism evidence="8 9">
    <name type="scientific">Rhodococcoides kyotonense</name>
    <dbReference type="NCBI Taxonomy" id="398843"/>
    <lineage>
        <taxon>Bacteria</taxon>
        <taxon>Bacillati</taxon>
        <taxon>Actinomycetota</taxon>
        <taxon>Actinomycetes</taxon>
        <taxon>Mycobacteriales</taxon>
        <taxon>Nocardiaceae</taxon>
        <taxon>Rhodococcoides</taxon>
    </lineage>
</organism>
<dbReference type="STRING" id="398843.A3K89_06235"/>
<sequence>MFTVKTVWVVWGVGVFAYIIGILHRTAFGVAGLEAADRFSVSPSLLSSFVVLQVVVYASMQIPSGVLLDRVGSRKMIALGALVMTTAQITLAVTESLPVAVGARALVGIGDALTFIAVLRLVPRWFPPRQVPIVSQLTGLLGQMGQILSAVPFLMLLHGPGWTFAFGSAASLGLLAFVLSLALIRDSPPGVEVLDTKSSLREAFSTIGQVWKRPGTRLGFFSHMGTQFSITVFALLWGIPYLTSAQGLSSSTAGALLSISVISAVFSGIGLGILTGRYPMRRSWLVLAIMISNAVMWAVVLALPGPAPLWLLVMLVIVISVGGPGSVIGFDYARTFNPSANLGTAQGMVNIGGFTASLLVIAAIGWIVQAMGGYTFDAFRVAFLAQYPVWIIAITGVVLTRRKTRQKLAEEGIYPHTMREVLQRFRDR</sequence>
<dbReference type="GO" id="GO:0022857">
    <property type="term" value="F:transmembrane transporter activity"/>
    <property type="evidence" value="ECO:0007669"/>
    <property type="project" value="InterPro"/>
</dbReference>
<dbReference type="EMBL" id="FZOW01000019">
    <property type="protein sequence ID" value="SNT42983.1"/>
    <property type="molecule type" value="Genomic_DNA"/>
</dbReference>
<dbReference type="InterPro" id="IPR011701">
    <property type="entry name" value="MFS"/>
</dbReference>
<dbReference type="PROSITE" id="PS50850">
    <property type="entry name" value="MFS"/>
    <property type="match status" value="1"/>
</dbReference>
<feature type="domain" description="Major facilitator superfamily (MFS) profile" evidence="7">
    <location>
        <begin position="5"/>
        <end position="405"/>
    </location>
</feature>
<name>A0A239ML44_9NOCA</name>
<feature type="transmembrane region" description="Helical" evidence="6">
    <location>
        <begin position="99"/>
        <end position="122"/>
    </location>
</feature>